<dbReference type="KEGG" id="kpin:30168381"/>
<reference evidence="2" key="2">
    <citation type="submission" date="2013-07" db="EMBL/GenBank/DDBJ databases">
        <authorList>
            <consortium name="The Broad Institute Genome Sequencing Platform"/>
            <person name="Cuomo C."/>
            <person name="Litvintseva A."/>
            <person name="Chen Y."/>
            <person name="Heitman J."/>
            <person name="Sun S."/>
            <person name="Springer D."/>
            <person name="Dromer F."/>
            <person name="Young S.K."/>
            <person name="Zeng Q."/>
            <person name="Gargeya S."/>
            <person name="Fitzgerald M."/>
            <person name="Abouelleil A."/>
            <person name="Alvarado L."/>
            <person name="Berlin A.M."/>
            <person name="Chapman S.B."/>
            <person name="Dewar J."/>
            <person name="Goldberg J."/>
            <person name="Griggs A."/>
            <person name="Gujja S."/>
            <person name="Hansen M."/>
            <person name="Howarth C."/>
            <person name="Imamovic A."/>
            <person name="Larimer J."/>
            <person name="McCowan C."/>
            <person name="Murphy C."/>
            <person name="Pearson M."/>
            <person name="Priest M."/>
            <person name="Roberts A."/>
            <person name="Saif S."/>
            <person name="Shea T."/>
            <person name="Sykes S."/>
            <person name="Wortman J."/>
            <person name="Nusbaum C."/>
            <person name="Birren B."/>
        </authorList>
    </citation>
    <scope>NUCLEOTIDE SEQUENCE</scope>
    <source>
        <strain evidence="2">CBS 10737</strain>
    </source>
</reference>
<dbReference type="RefSeq" id="XP_019013935.1">
    <property type="nucleotide sequence ID" value="XM_019151797.1"/>
</dbReference>
<organism evidence="1">
    <name type="scientific">Kwoniella pini CBS 10737</name>
    <dbReference type="NCBI Taxonomy" id="1296096"/>
    <lineage>
        <taxon>Eukaryota</taxon>
        <taxon>Fungi</taxon>
        <taxon>Dikarya</taxon>
        <taxon>Basidiomycota</taxon>
        <taxon>Agaricomycotina</taxon>
        <taxon>Tremellomycetes</taxon>
        <taxon>Tremellales</taxon>
        <taxon>Cryptococcaceae</taxon>
        <taxon>Kwoniella</taxon>
    </lineage>
</organism>
<accession>A0A1B9IAZ7</accession>
<dbReference type="Proteomes" id="UP000094020">
    <property type="component" value="Chromosome 1"/>
</dbReference>
<reference evidence="1" key="1">
    <citation type="submission" date="2013-07" db="EMBL/GenBank/DDBJ databases">
        <title>The Genome Sequence of Cryptococcus pinus CBS10737.</title>
        <authorList>
            <consortium name="The Broad Institute Genome Sequencing Platform"/>
            <person name="Cuomo C."/>
            <person name="Litvintseva A."/>
            <person name="Chen Y."/>
            <person name="Heitman J."/>
            <person name="Sun S."/>
            <person name="Springer D."/>
            <person name="Dromer F."/>
            <person name="Young S.K."/>
            <person name="Zeng Q."/>
            <person name="Gargeya S."/>
            <person name="Fitzgerald M."/>
            <person name="Abouelleil A."/>
            <person name="Alvarado L."/>
            <person name="Berlin A.M."/>
            <person name="Chapman S.B."/>
            <person name="Dewar J."/>
            <person name="Goldberg J."/>
            <person name="Griggs A."/>
            <person name="Gujja S."/>
            <person name="Hansen M."/>
            <person name="Howarth C."/>
            <person name="Imamovic A."/>
            <person name="Larimer J."/>
            <person name="McCowan C."/>
            <person name="Murphy C."/>
            <person name="Pearson M."/>
            <person name="Priest M."/>
            <person name="Roberts A."/>
            <person name="Saif S."/>
            <person name="Shea T."/>
            <person name="Sykes S."/>
            <person name="Wortman J."/>
            <person name="Nusbaum C."/>
            <person name="Birren B."/>
        </authorList>
    </citation>
    <scope>NUCLEOTIDE SEQUENCE [LARGE SCALE GENOMIC DNA]</scope>
    <source>
        <strain evidence="1">CBS 10737</strain>
    </source>
</reference>
<protein>
    <submittedName>
        <fullName evidence="1">Uncharacterized protein</fullName>
    </submittedName>
</protein>
<evidence type="ECO:0000313" key="1">
    <source>
        <dbReference type="EMBL" id="OCF52716.1"/>
    </source>
</evidence>
<dbReference type="EMBL" id="KI894007">
    <property type="protein sequence ID" value="OCF52716.1"/>
    <property type="molecule type" value="Genomic_DNA"/>
</dbReference>
<dbReference type="AlphaFoldDB" id="A0A1B9IAZ7"/>
<keyword evidence="3" id="KW-1185">Reference proteome</keyword>
<reference evidence="1" key="3">
    <citation type="submission" date="2016-07" db="EMBL/GenBank/DDBJ databases">
        <title>Evolution of pathogenesis and genome organization in the Tremellales.</title>
        <authorList>
            <person name="Cuomo C."/>
            <person name="Litvintseva A."/>
            <person name="Heitman J."/>
            <person name="Chen Y."/>
            <person name="Sun S."/>
            <person name="Springer D."/>
            <person name="Dromer F."/>
            <person name="Young S."/>
            <person name="Zeng Q."/>
            <person name="Chapman S."/>
            <person name="Gujja S."/>
            <person name="Saif S."/>
            <person name="Birren B."/>
        </authorList>
    </citation>
    <scope>NUCLEOTIDE SEQUENCE</scope>
    <source>
        <strain evidence="1">CBS 10737</strain>
    </source>
</reference>
<dbReference type="EMBL" id="CP144519">
    <property type="protein sequence ID" value="WWC67404.1"/>
    <property type="molecule type" value="Genomic_DNA"/>
</dbReference>
<evidence type="ECO:0000313" key="3">
    <source>
        <dbReference type="Proteomes" id="UP000094020"/>
    </source>
</evidence>
<evidence type="ECO:0000313" key="2">
    <source>
        <dbReference type="EMBL" id="WWC67404.1"/>
    </source>
</evidence>
<sequence>MSKKIILNLPRITILSGSPRLPTVHNLSIRPQWPPIFLHHKPQRSIASFPNIQGQAASMDNRPLAHSAGAPYSASGYFGNPYNSNMTMPYQQSSQSYSPFYANRPQSFTTSPTDIGIVNVRNGGQVLLRVEAGSPWVATSFRESMAEYLDSHLQKIDQSSRAAAQQSAKWVQGLNDLHNSILHTAGTSSVPPSELKKLQSRYTSMILNLQASRSVESQFDARRNQLIQDRTSALSDHVTFGAAKSILKTYKSTTRTDRNGEKFVSPFERLTTYASNKKKLFKDTDILRDYNPSSAHQPSWPGLAPQSSSFGFPGMPPYSSGSASSIPSGIFSNNDNSRFGPALGPWAPWSFHSPSSNSYVPPGGNWH</sequence>
<name>A0A1B9IAZ7_9TREE</name>
<reference evidence="2" key="4">
    <citation type="submission" date="2024-02" db="EMBL/GenBank/DDBJ databases">
        <title>Comparative genomics of Cryptococcus and Kwoniella reveals pathogenesis evolution and contrasting modes of karyotype evolution via chromosome fusion or intercentromeric recombination.</title>
        <authorList>
            <person name="Coelho M.A."/>
            <person name="David-Palma M."/>
            <person name="Shea T."/>
            <person name="Bowers K."/>
            <person name="McGinley-Smith S."/>
            <person name="Mohammad A.W."/>
            <person name="Gnirke A."/>
            <person name="Yurkov A.M."/>
            <person name="Nowrousian M."/>
            <person name="Sun S."/>
            <person name="Cuomo C.A."/>
            <person name="Heitman J."/>
        </authorList>
    </citation>
    <scope>NUCLEOTIDE SEQUENCE</scope>
    <source>
        <strain evidence="2">CBS 10737</strain>
    </source>
</reference>
<gene>
    <name evidence="1" type="ORF">I206_00012</name>
    <name evidence="2" type="ORF">I206_101312</name>
</gene>
<dbReference type="GeneID" id="30168381"/>
<proteinExistence type="predicted"/>